<sequence>MKNFRPISCCNTIYKGISAILTPRIKIVLPKVIGINQSTYIPGRKITDGILLMQELVCGYHRKLGMPICALKVDIMKAYDSMHWEFLWTIMERMGFPCRFLE</sequence>
<comment type="caution">
    <text evidence="2">The sequence shown here is derived from an EMBL/GenBank/DDBJ whole genome shotgun (WGS) entry which is preliminary data.</text>
</comment>
<dbReference type="PANTHER" id="PTHR31635">
    <property type="entry name" value="REVERSE TRANSCRIPTASE DOMAIN-CONTAINING PROTEIN-RELATED"/>
    <property type="match status" value="1"/>
</dbReference>
<dbReference type="EMBL" id="BAABME010015690">
    <property type="protein sequence ID" value="GAA0142488.1"/>
    <property type="molecule type" value="Genomic_DNA"/>
</dbReference>
<dbReference type="Pfam" id="PF00078">
    <property type="entry name" value="RVT_1"/>
    <property type="match status" value="1"/>
</dbReference>
<name>A0AAV3NXK6_LITER</name>
<keyword evidence="3" id="KW-1185">Reference proteome</keyword>
<feature type="domain" description="Reverse transcriptase" evidence="1">
    <location>
        <begin position="2"/>
        <end position="97"/>
    </location>
</feature>
<dbReference type="Proteomes" id="UP001454036">
    <property type="component" value="Unassembled WGS sequence"/>
</dbReference>
<gene>
    <name evidence="2" type="ORF">LIER_35577</name>
</gene>
<reference evidence="2 3" key="1">
    <citation type="submission" date="2024-01" db="EMBL/GenBank/DDBJ databases">
        <title>The complete chloroplast genome sequence of Lithospermum erythrorhizon: insights into the phylogenetic relationship among Boraginaceae species and the maternal lineages of purple gromwells.</title>
        <authorList>
            <person name="Okada T."/>
            <person name="Watanabe K."/>
        </authorList>
    </citation>
    <scope>NUCLEOTIDE SEQUENCE [LARGE SCALE GENOMIC DNA]</scope>
</reference>
<evidence type="ECO:0000313" key="2">
    <source>
        <dbReference type="EMBL" id="GAA0142488.1"/>
    </source>
</evidence>
<dbReference type="InterPro" id="IPR000477">
    <property type="entry name" value="RT_dom"/>
</dbReference>
<dbReference type="PANTHER" id="PTHR31635:SF196">
    <property type="entry name" value="REVERSE TRANSCRIPTASE DOMAIN-CONTAINING PROTEIN-RELATED"/>
    <property type="match status" value="1"/>
</dbReference>
<proteinExistence type="predicted"/>
<organism evidence="2 3">
    <name type="scientific">Lithospermum erythrorhizon</name>
    <name type="common">Purple gromwell</name>
    <name type="synonym">Lithospermum officinale var. erythrorhizon</name>
    <dbReference type="NCBI Taxonomy" id="34254"/>
    <lineage>
        <taxon>Eukaryota</taxon>
        <taxon>Viridiplantae</taxon>
        <taxon>Streptophyta</taxon>
        <taxon>Embryophyta</taxon>
        <taxon>Tracheophyta</taxon>
        <taxon>Spermatophyta</taxon>
        <taxon>Magnoliopsida</taxon>
        <taxon>eudicotyledons</taxon>
        <taxon>Gunneridae</taxon>
        <taxon>Pentapetalae</taxon>
        <taxon>asterids</taxon>
        <taxon>lamiids</taxon>
        <taxon>Boraginales</taxon>
        <taxon>Boraginaceae</taxon>
        <taxon>Boraginoideae</taxon>
        <taxon>Lithospermeae</taxon>
        <taxon>Lithospermum</taxon>
    </lineage>
</organism>
<evidence type="ECO:0000313" key="3">
    <source>
        <dbReference type="Proteomes" id="UP001454036"/>
    </source>
</evidence>
<evidence type="ECO:0000259" key="1">
    <source>
        <dbReference type="Pfam" id="PF00078"/>
    </source>
</evidence>
<protein>
    <recommendedName>
        <fullName evidence="1">Reverse transcriptase domain-containing protein</fullName>
    </recommendedName>
</protein>
<dbReference type="AlphaFoldDB" id="A0AAV3NXK6"/>
<accession>A0AAV3NXK6</accession>